<name>A0A3T1CHL2_9SPHN</name>
<reference evidence="2 3" key="1">
    <citation type="submission" date="2019-01" db="EMBL/GenBank/DDBJ databases">
        <title>Complete genome sequence of Erythrobacter flavus KJ5.</title>
        <authorList>
            <person name="Kanesaki Y."/>
            <person name="Brotosudarmo T."/>
            <person name="Moriuchi R."/>
            <person name="Awai K."/>
        </authorList>
    </citation>
    <scope>NUCLEOTIDE SEQUENCE [LARGE SCALE GENOMIC DNA]</scope>
    <source>
        <strain evidence="2 3">KJ5</strain>
    </source>
</reference>
<dbReference type="GO" id="GO:0010181">
    <property type="term" value="F:FMN binding"/>
    <property type="evidence" value="ECO:0007669"/>
    <property type="project" value="InterPro"/>
</dbReference>
<feature type="domain" description="Pyridoxamine 5'-phosphate oxidase Alr4036 family FMN-binding" evidence="1">
    <location>
        <begin position="30"/>
        <end position="95"/>
    </location>
</feature>
<dbReference type="SUPFAM" id="SSF50475">
    <property type="entry name" value="FMN-binding split barrel"/>
    <property type="match status" value="1"/>
</dbReference>
<dbReference type="Gene3D" id="2.30.110.10">
    <property type="entry name" value="Electron Transport, Fmn-binding Protein, Chain A"/>
    <property type="match status" value="1"/>
</dbReference>
<evidence type="ECO:0000313" key="3">
    <source>
        <dbReference type="Proteomes" id="UP000290057"/>
    </source>
</evidence>
<dbReference type="InterPro" id="IPR024624">
    <property type="entry name" value="Pyridox_Oxase_Alr4036_FMN-bd"/>
</dbReference>
<dbReference type="EMBL" id="AP019389">
    <property type="protein sequence ID" value="BBI20472.1"/>
    <property type="molecule type" value="Genomic_DNA"/>
</dbReference>
<gene>
    <name evidence="2" type="ORF">EKJ_13190</name>
</gene>
<sequence length="189" mass="21031">MYEDFGEIRADVTDRLTHAVTDRSVPMHTPVVATADADARVMVLRGVERGGWLLRFHTDARAPKVAAILCDPRIAVLSYDKQAKIQLRMRGRARIERDGARVEEAWAESTNFARRCYLGDAPGQSSPVPTSGLPEAFETSEPADAQLVPARPNFALLMVEVEEIDWFSLAHSGHRRALLTPDEARWIAP</sequence>
<evidence type="ECO:0000259" key="1">
    <source>
        <dbReference type="Pfam" id="PF12766"/>
    </source>
</evidence>
<evidence type="ECO:0000313" key="2">
    <source>
        <dbReference type="EMBL" id="BBI20472.1"/>
    </source>
</evidence>
<proteinExistence type="predicted"/>
<dbReference type="InterPro" id="IPR012349">
    <property type="entry name" value="Split_barrel_FMN-bd"/>
</dbReference>
<organism evidence="2 3">
    <name type="scientific">Qipengyuania flava</name>
    <dbReference type="NCBI Taxonomy" id="192812"/>
    <lineage>
        <taxon>Bacteria</taxon>
        <taxon>Pseudomonadati</taxon>
        <taxon>Pseudomonadota</taxon>
        <taxon>Alphaproteobacteria</taxon>
        <taxon>Sphingomonadales</taxon>
        <taxon>Erythrobacteraceae</taxon>
        <taxon>Qipengyuania</taxon>
    </lineage>
</organism>
<accession>A0A3T1CHL2</accession>
<dbReference type="AlphaFoldDB" id="A0A3T1CHL2"/>
<dbReference type="Pfam" id="PF12766">
    <property type="entry name" value="Pyridox_oxase_2"/>
    <property type="match status" value="1"/>
</dbReference>
<keyword evidence="3" id="KW-1185">Reference proteome</keyword>
<dbReference type="Proteomes" id="UP000290057">
    <property type="component" value="Chromosome"/>
</dbReference>
<dbReference type="RefSeq" id="WP_130586325.1">
    <property type="nucleotide sequence ID" value="NZ_AP019389.1"/>
</dbReference>
<protein>
    <recommendedName>
        <fullName evidence="1">Pyridoxamine 5'-phosphate oxidase Alr4036 family FMN-binding domain-containing protein</fullName>
    </recommendedName>
</protein>